<keyword evidence="1 3" id="KW-0696">RNA-directed RNA polymerase</keyword>
<comment type="catalytic activity">
    <reaction evidence="1">
        <text>RNA(n) + a ribonucleoside 5'-triphosphate = RNA(n+1) + diphosphate</text>
        <dbReference type="Rhea" id="RHEA:21248"/>
        <dbReference type="Rhea" id="RHEA-COMP:14527"/>
        <dbReference type="Rhea" id="RHEA-COMP:17342"/>
        <dbReference type="ChEBI" id="CHEBI:33019"/>
        <dbReference type="ChEBI" id="CHEBI:61557"/>
        <dbReference type="ChEBI" id="CHEBI:140395"/>
        <dbReference type="EC" id="2.7.7.48"/>
    </reaction>
</comment>
<dbReference type="Gene3D" id="3.40.50.300">
    <property type="entry name" value="P-loop containing nucleotide triphosphate hydrolases"/>
    <property type="match status" value="1"/>
</dbReference>
<dbReference type="Gene3D" id="2.40.30.270">
    <property type="match status" value="1"/>
</dbReference>
<keyword evidence="4" id="KW-1185">Reference proteome</keyword>
<proteinExistence type="inferred from homology"/>
<dbReference type="InterPro" id="IPR057596">
    <property type="entry name" value="RDRP_core"/>
</dbReference>
<feature type="domain" description="RDRP core" evidence="2">
    <location>
        <begin position="74"/>
        <end position="548"/>
    </location>
</feature>
<dbReference type="STRING" id="1314781.A0A165I2Z5"/>
<evidence type="ECO:0000259" key="2">
    <source>
        <dbReference type="Pfam" id="PF05183"/>
    </source>
</evidence>
<dbReference type="GO" id="GO:0031380">
    <property type="term" value="C:nuclear RNA-directed RNA polymerase complex"/>
    <property type="evidence" value="ECO:0007669"/>
    <property type="project" value="TreeGrafter"/>
</dbReference>
<name>A0A165I2Z5_EXIGL</name>
<dbReference type="EMBL" id="KV426001">
    <property type="protein sequence ID" value="KZV92820.1"/>
    <property type="molecule type" value="Genomic_DNA"/>
</dbReference>
<dbReference type="GO" id="GO:0030422">
    <property type="term" value="P:siRNA processing"/>
    <property type="evidence" value="ECO:0007669"/>
    <property type="project" value="TreeGrafter"/>
</dbReference>
<dbReference type="Proteomes" id="UP000077266">
    <property type="component" value="Unassembled WGS sequence"/>
</dbReference>
<evidence type="ECO:0000313" key="3">
    <source>
        <dbReference type="EMBL" id="KZV92820.1"/>
    </source>
</evidence>
<dbReference type="Pfam" id="PF05183">
    <property type="entry name" value="RdRP"/>
    <property type="match status" value="1"/>
</dbReference>
<dbReference type="InterPro" id="IPR027417">
    <property type="entry name" value="P-loop_NTPase"/>
</dbReference>
<gene>
    <name evidence="3" type="ORF">EXIGLDRAFT_613875</name>
</gene>
<keyword evidence="1" id="KW-0808">Transferase</keyword>
<dbReference type="AlphaFoldDB" id="A0A165I2Z5"/>
<keyword evidence="1" id="KW-0694">RNA-binding</keyword>
<comment type="similarity">
    <text evidence="1">Belongs to the RdRP family.</text>
</comment>
<evidence type="ECO:0000313" key="4">
    <source>
        <dbReference type="Proteomes" id="UP000077266"/>
    </source>
</evidence>
<dbReference type="OrthoDB" id="6513042at2759"/>
<dbReference type="PANTHER" id="PTHR23079">
    <property type="entry name" value="RNA-DEPENDENT RNA POLYMERASE"/>
    <property type="match status" value="1"/>
</dbReference>
<reference evidence="3 4" key="1">
    <citation type="journal article" date="2016" name="Mol. Biol. Evol.">
        <title>Comparative Genomics of Early-Diverging Mushroom-Forming Fungi Provides Insights into the Origins of Lignocellulose Decay Capabilities.</title>
        <authorList>
            <person name="Nagy L.G."/>
            <person name="Riley R."/>
            <person name="Tritt A."/>
            <person name="Adam C."/>
            <person name="Daum C."/>
            <person name="Floudas D."/>
            <person name="Sun H."/>
            <person name="Yadav J.S."/>
            <person name="Pangilinan J."/>
            <person name="Larsson K.H."/>
            <person name="Matsuura K."/>
            <person name="Barry K."/>
            <person name="Labutti K."/>
            <person name="Kuo R."/>
            <person name="Ohm R.A."/>
            <person name="Bhattacharya S.S."/>
            <person name="Shirouzu T."/>
            <person name="Yoshinaga Y."/>
            <person name="Martin F.M."/>
            <person name="Grigoriev I.V."/>
            <person name="Hibbett D.S."/>
        </authorList>
    </citation>
    <scope>NUCLEOTIDE SEQUENCE [LARGE SCALE GENOMIC DNA]</scope>
    <source>
        <strain evidence="3 4">HHB12029</strain>
    </source>
</reference>
<dbReference type="PANTHER" id="PTHR23079:SF55">
    <property type="entry name" value="RNA-DIRECTED RNA POLYMERASE"/>
    <property type="match status" value="1"/>
</dbReference>
<dbReference type="InParanoid" id="A0A165I2Z5"/>
<keyword evidence="1" id="KW-0548">Nucleotidyltransferase</keyword>
<dbReference type="GO" id="GO:0003723">
    <property type="term" value="F:RNA binding"/>
    <property type="evidence" value="ECO:0007669"/>
    <property type="project" value="UniProtKB-KW"/>
</dbReference>
<dbReference type="EC" id="2.7.7.48" evidence="1"/>
<organism evidence="3 4">
    <name type="scientific">Exidia glandulosa HHB12029</name>
    <dbReference type="NCBI Taxonomy" id="1314781"/>
    <lineage>
        <taxon>Eukaryota</taxon>
        <taxon>Fungi</taxon>
        <taxon>Dikarya</taxon>
        <taxon>Basidiomycota</taxon>
        <taxon>Agaricomycotina</taxon>
        <taxon>Agaricomycetes</taxon>
        <taxon>Auriculariales</taxon>
        <taxon>Exidiaceae</taxon>
        <taxon>Exidia</taxon>
    </lineage>
</organism>
<sequence length="1243" mass="139905">MRLAVPAVGDSEWRFNIPNLVVPRGHGMFIVFKSDEILIRTGPFGRNRILHNDDPSKFISASFKEFRMPDYTTVDYLRKFFAAGLFLNGRQYRFYHHSNSQLRERSCFLREAENDAELDARIYRFGDFLEIKSVAKRAKRIGLLFSGSSIDYELRPELTEDIDDLMVGNENFSDGCGLISRRLADQLSKQKKIIFRGLRYTPSVFQIRYRGYKGVLMLHPDLDAARGKLAQFRKSMKKFNATLDNTLSVVGYSAPYAFGRLNNDIIVLISSLGITTEALLAKQAEYFQWLESASHDVTAAVDIVCSLGAYALAERILLEGLDSAPVRSAISAVVTREVKSFRKDTEKARSRMIVRKSRRLFGVCDPFRVLREGEVHVRISEGRQRATTLTHCDVIVVKNPCLHPGDVIKLRTVDHPKLRHLVDCVVFASVGKRAAASMTSGGDLDGDDFFVCWDHDIVPKKITDSYAYPPGNERINGNITRMDLAAHFASYSGASVAKVSRLHDKWARYSPQGALCSQCLELNALHSLAVDGGRIKVPTRLSEIPEAKEPYVVDELAKAAEAFAERFLQATSVSSLAMATDEGDAAELISNMLGSKQHVLPEWDLVQRCLTLARLRRIDFSVFLPHIDYGSLGAQEKYALVGALPPLSPLEFSRMWNSLFQSDVLRQQDLEDRNLDRPLSLQQFYSSRVQGRAAFFEYLSMATRDFTRKMLVLKIDDRIAVGIFIKGAIAWEYIPVEDEVVVCTFEFRSSRVMSTYRQCAPGFRIHCRDGLLRLYEKNIANTFVFVSRPAPNSGQDIIASIALQKFSSRVQQQIGRLRRTPVVDLEIHVVSNRDRVAQQAFDLRFEHVQTEEVIREVREPRRYELSTLMHFDWATRPSFKEVFAADKATVASLLSARTSEDVHELLGFAIRHRAHDHVFWIFECLLTRVPEQVDNIIHWIDRRPDLAFVVLKKFPPDDENSQQRLHPLALTLARGVILCANSFGIASLVALEKLHVQIRSLDLVEYCDVVYLAAHCVLTADLVREVLLVLHEQRGETTIYAEQQILAIACDRAEEALDTCPTNDQGHIRRGVKGIRTRLTSPSDAVDAKTVKADVRVDRPNSIRLHSHVRLQAASAAEGPHVDRPILSGVVIEASRGEIKIRVFEPLPPEFADMDWDIYDASSVATTNAMLDAVKRLADEGHRSCALSDIITGVEAPNLPPEPMATAWEDDALNESQLSAVNSVDAPLALIWGPPGMFHNDVM</sequence>
<evidence type="ECO:0000256" key="1">
    <source>
        <dbReference type="RuleBase" id="RU363098"/>
    </source>
</evidence>
<dbReference type="InterPro" id="IPR007855">
    <property type="entry name" value="RDRP"/>
</dbReference>
<protein>
    <recommendedName>
        <fullName evidence="1">RNA-dependent RNA polymerase</fullName>
        <ecNumber evidence="1">2.7.7.48</ecNumber>
    </recommendedName>
</protein>
<dbReference type="GO" id="GO:0003968">
    <property type="term" value="F:RNA-directed RNA polymerase activity"/>
    <property type="evidence" value="ECO:0007669"/>
    <property type="project" value="UniProtKB-KW"/>
</dbReference>
<accession>A0A165I2Z5</accession>